<comment type="caution">
    <text evidence="2">The sequence shown here is derived from an EMBL/GenBank/DDBJ whole genome shotgun (WGS) entry which is preliminary data.</text>
</comment>
<feature type="region of interest" description="Disordered" evidence="1">
    <location>
        <begin position="43"/>
        <end position="65"/>
    </location>
</feature>
<dbReference type="Proteomes" id="UP001177670">
    <property type="component" value="Unassembled WGS sequence"/>
</dbReference>
<organism evidence="2 3">
    <name type="scientific">Melipona bicolor</name>
    <dbReference type="NCBI Taxonomy" id="60889"/>
    <lineage>
        <taxon>Eukaryota</taxon>
        <taxon>Metazoa</taxon>
        <taxon>Ecdysozoa</taxon>
        <taxon>Arthropoda</taxon>
        <taxon>Hexapoda</taxon>
        <taxon>Insecta</taxon>
        <taxon>Pterygota</taxon>
        <taxon>Neoptera</taxon>
        <taxon>Endopterygota</taxon>
        <taxon>Hymenoptera</taxon>
        <taxon>Apocrita</taxon>
        <taxon>Aculeata</taxon>
        <taxon>Apoidea</taxon>
        <taxon>Anthophila</taxon>
        <taxon>Apidae</taxon>
        <taxon>Melipona</taxon>
    </lineage>
</organism>
<sequence length="65" mass="7307">MAILFYEIRRKNVSVAYAAPTELLHKTFPSQLVEQPIEVSQSIPPNGIKSGKNLNTLERPVKQTD</sequence>
<protein>
    <submittedName>
        <fullName evidence="2">Uncharacterized protein</fullName>
    </submittedName>
</protein>
<evidence type="ECO:0000256" key="1">
    <source>
        <dbReference type="SAM" id="MobiDB-lite"/>
    </source>
</evidence>
<dbReference type="AlphaFoldDB" id="A0AA40FKM2"/>
<reference evidence="2" key="1">
    <citation type="submission" date="2021-10" db="EMBL/GenBank/DDBJ databases">
        <title>Melipona bicolor Genome sequencing and assembly.</title>
        <authorList>
            <person name="Araujo N.S."/>
            <person name="Arias M.C."/>
        </authorList>
    </citation>
    <scope>NUCLEOTIDE SEQUENCE</scope>
    <source>
        <strain evidence="2">USP_2M_L1-L4_2017</strain>
        <tissue evidence="2">Whole body</tissue>
    </source>
</reference>
<evidence type="ECO:0000313" key="3">
    <source>
        <dbReference type="Proteomes" id="UP001177670"/>
    </source>
</evidence>
<name>A0AA40FKM2_9HYME</name>
<evidence type="ECO:0000313" key="2">
    <source>
        <dbReference type="EMBL" id="KAK1120554.1"/>
    </source>
</evidence>
<keyword evidence="3" id="KW-1185">Reference proteome</keyword>
<accession>A0AA40FKM2</accession>
<dbReference type="EMBL" id="JAHYIQ010000030">
    <property type="protein sequence ID" value="KAK1120554.1"/>
    <property type="molecule type" value="Genomic_DNA"/>
</dbReference>
<proteinExistence type="predicted"/>
<gene>
    <name evidence="2" type="ORF">K0M31_012160</name>
</gene>